<dbReference type="EMBL" id="CP000667">
    <property type="protein sequence ID" value="ABP56949.1"/>
    <property type="molecule type" value="Genomic_DNA"/>
</dbReference>
<evidence type="ECO:0000313" key="3">
    <source>
        <dbReference type="Proteomes" id="UP000000235"/>
    </source>
</evidence>
<evidence type="ECO:0000313" key="2">
    <source>
        <dbReference type="EMBL" id="ABP56949.1"/>
    </source>
</evidence>
<dbReference type="AlphaFoldDB" id="A4XDE2"/>
<dbReference type="eggNOG" id="ENOG5031QN4">
    <property type="taxonomic scope" value="Bacteria"/>
</dbReference>
<protein>
    <recommendedName>
        <fullName evidence="4">Lipoprotein</fullName>
    </recommendedName>
</protein>
<proteinExistence type="predicted"/>
<evidence type="ECO:0000256" key="1">
    <source>
        <dbReference type="SAM" id="MobiDB-lite"/>
    </source>
</evidence>
<reference evidence="3" key="1">
    <citation type="journal article" date="2007" name="Proc. Natl. Acad. Sci. U.S.A.">
        <title>Genome sequencing reveals complex secondary metabolome in the marine actinomycete Salinispora tropica.</title>
        <authorList>
            <person name="Udwary D.W."/>
            <person name="Zeigler L."/>
            <person name="Asolkar R.N."/>
            <person name="Singan V."/>
            <person name="Lapidus A."/>
            <person name="Fenical W."/>
            <person name="Jensen P.R."/>
            <person name="Moore B.S."/>
        </authorList>
    </citation>
    <scope>NUCLEOTIDE SEQUENCE [LARGE SCALE GENOMIC DNA]</scope>
    <source>
        <strain evidence="3">ATCC BAA-916 / DSM 44818 / CNB-440</strain>
    </source>
</reference>
<dbReference type="PATRIC" id="fig|369723.5.peg.4675"/>
<dbReference type="HOGENOM" id="CLU_108064_0_0_11"/>
<name>A4XDE2_SALTO</name>
<sequence>MWRGRSKTPAATVAGLVAALLTLGCGTPPELRDAQPSRTARSTSATPTDTSTTAAAPPPTRAPTPTASSTPVAVRCPAGPSSQQVTALVRGQDLLPADAEVRVQTGPLCADDWHYTVLAVTGYEPLQVVSRGSGTTPRLVTAGTDVCTAEVRVTSPTGIRTLACDAGSGT</sequence>
<evidence type="ECO:0008006" key="4">
    <source>
        <dbReference type="Google" id="ProtNLM"/>
    </source>
</evidence>
<feature type="compositionally biased region" description="Low complexity" evidence="1">
    <location>
        <begin position="36"/>
        <end position="55"/>
    </location>
</feature>
<gene>
    <name evidence="2" type="ordered locus">Strop_4521</name>
</gene>
<dbReference type="STRING" id="369723.Strop_4521"/>
<organism evidence="2 3">
    <name type="scientific">Salinispora tropica (strain ATCC BAA-916 / DSM 44818 / JCM 13857 / NBRC 105044 / CNB-440)</name>
    <dbReference type="NCBI Taxonomy" id="369723"/>
    <lineage>
        <taxon>Bacteria</taxon>
        <taxon>Bacillati</taxon>
        <taxon>Actinomycetota</taxon>
        <taxon>Actinomycetes</taxon>
        <taxon>Micromonosporales</taxon>
        <taxon>Micromonosporaceae</taxon>
        <taxon>Salinispora</taxon>
    </lineage>
</organism>
<dbReference type="RefSeq" id="WP_012015713.1">
    <property type="nucleotide sequence ID" value="NC_009380.1"/>
</dbReference>
<feature type="region of interest" description="Disordered" evidence="1">
    <location>
        <begin position="28"/>
        <end position="81"/>
    </location>
</feature>
<dbReference type="PROSITE" id="PS51257">
    <property type="entry name" value="PROKAR_LIPOPROTEIN"/>
    <property type="match status" value="1"/>
</dbReference>
<accession>A4XDE2</accession>
<dbReference type="KEGG" id="stp:Strop_4521"/>
<dbReference type="Proteomes" id="UP000000235">
    <property type="component" value="Chromosome"/>
</dbReference>
<keyword evidence="3" id="KW-1185">Reference proteome</keyword>